<protein>
    <submittedName>
        <fullName evidence="1">Phosphotransferase system enzyme II</fullName>
    </submittedName>
</protein>
<evidence type="ECO:0000313" key="2">
    <source>
        <dbReference type="Proteomes" id="UP000007033"/>
    </source>
</evidence>
<sequence>MVVTNSKDFDDIKQIAQGDVEVGQAILELKAPEVAGVAVSVNGQVQLN</sequence>
<reference evidence="1 2" key="1">
    <citation type="journal article" date="2011" name="J. Bacteriol.">
        <title>Genome sequence of Lactobacillus amylovorus GRL1112.</title>
        <authorList>
            <person name="Kant R."/>
            <person name="Paulin L."/>
            <person name="Alatalo E."/>
            <person name="de Vos W.M."/>
            <person name="Palva A."/>
        </authorList>
    </citation>
    <scope>NUCLEOTIDE SEQUENCE [LARGE SCALE GENOMIC DNA]</scope>
    <source>
        <strain evidence="1 2">GRL 1112</strain>
    </source>
</reference>
<dbReference type="AlphaFoldDB" id="E4SN79"/>
<dbReference type="HOGENOM" id="CLU_3154018_0_0_9"/>
<evidence type="ECO:0000313" key="1">
    <source>
        <dbReference type="EMBL" id="ADQ58726.1"/>
    </source>
</evidence>
<name>E4SN79_LACAR</name>
<organism evidence="1 2">
    <name type="scientific">Lactobacillus amylovorus (strain GRL 1112)</name>
    <dbReference type="NCBI Taxonomy" id="695560"/>
    <lineage>
        <taxon>Bacteria</taxon>
        <taxon>Bacillati</taxon>
        <taxon>Bacillota</taxon>
        <taxon>Bacilli</taxon>
        <taxon>Lactobacillales</taxon>
        <taxon>Lactobacillaceae</taxon>
        <taxon>Lactobacillus</taxon>
    </lineage>
</organism>
<proteinExistence type="predicted"/>
<accession>E4SN79</accession>
<dbReference type="PATRIC" id="fig|695560.3.peg.750"/>
<gene>
    <name evidence="1" type="ordered locus">LA2_03765</name>
</gene>
<dbReference type="EMBL" id="CP002338">
    <property type="protein sequence ID" value="ADQ58726.1"/>
    <property type="molecule type" value="Genomic_DNA"/>
</dbReference>
<dbReference type="KEGG" id="lam:LA2_03765"/>
<dbReference type="Proteomes" id="UP000007033">
    <property type="component" value="Chromosome"/>
</dbReference>